<dbReference type="Gene3D" id="1.20.1250.10">
    <property type="match status" value="1"/>
</dbReference>
<gene>
    <name evidence="8" type="ORF">L345_13540</name>
</gene>
<feature type="non-terminal residue" evidence="8">
    <location>
        <position position="1"/>
    </location>
</feature>
<feature type="chain" id="PRO_5004770843" description="Leukemia inhibitory factor" evidence="7">
    <location>
        <begin position="29"/>
        <end position="292"/>
    </location>
</feature>
<feature type="signal peptide" evidence="7">
    <location>
        <begin position="1"/>
        <end position="28"/>
    </location>
</feature>
<dbReference type="GO" id="GO:0008284">
    <property type="term" value="P:positive regulation of cell population proliferation"/>
    <property type="evidence" value="ECO:0007669"/>
    <property type="project" value="TreeGrafter"/>
</dbReference>
<organism evidence="8 9">
    <name type="scientific">Ophiophagus hannah</name>
    <name type="common">King cobra</name>
    <name type="synonym">Naja hannah</name>
    <dbReference type="NCBI Taxonomy" id="8665"/>
    <lineage>
        <taxon>Eukaryota</taxon>
        <taxon>Metazoa</taxon>
        <taxon>Chordata</taxon>
        <taxon>Craniata</taxon>
        <taxon>Vertebrata</taxon>
        <taxon>Euteleostomi</taxon>
        <taxon>Lepidosauria</taxon>
        <taxon>Squamata</taxon>
        <taxon>Bifurcata</taxon>
        <taxon>Unidentata</taxon>
        <taxon>Episquamata</taxon>
        <taxon>Toxicofera</taxon>
        <taxon>Serpentes</taxon>
        <taxon>Colubroidea</taxon>
        <taxon>Elapidae</taxon>
        <taxon>Elapinae</taxon>
        <taxon>Ophiophagus</taxon>
    </lineage>
</organism>
<dbReference type="GO" id="GO:0005146">
    <property type="term" value="F:leukemia inhibitory factor receptor binding"/>
    <property type="evidence" value="ECO:0007669"/>
    <property type="project" value="InterPro"/>
</dbReference>
<evidence type="ECO:0000256" key="4">
    <source>
        <dbReference type="ARBA" id="ARBA00022525"/>
    </source>
</evidence>
<dbReference type="GO" id="GO:0045595">
    <property type="term" value="P:regulation of cell differentiation"/>
    <property type="evidence" value="ECO:0007669"/>
    <property type="project" value="TreeGrafter"/>
</dbReference>
<evidence type="ECO:0000256" key="5">
    <source>
        <dbReference type="ARBA" id="ARBA00024822"/>
    </source>
</evidence>
<proteinExistence type="predicted"/>
<comment type="subcellular location">
    <subcellularLocation>
        <location evidence="1">Secreted</location>
    </subcellularLocation>
</comment>
<evidence type="ECO:0000256" key="7">
    <source>
        <dbReference type="SAM" id="SignalP"/>
    </source>
</evidence>
<keyword evidence="7" id="KW-0732">Signal</keyword>
<evidence type="ECO:0000256" key="3">
    <source>
        <dbReference type="ARBA" id="ARBA00022514"/>
    </source>
</evidence>
<keyword evidence="4" id="KW-0964">Secreted</keyword>
<comment type="caution">
    <text evidence="8">The sequence shown here is derived from an EMBL/GenBank/DDBJ whole genome shotgun (WGS) entry which is preliminary data.</text>
</comment>
<evidence type="ECO:0000256" key="1">
    <source>
        <dbReference type="ARBA" id="ARBA00004613"/>
    </source>
</evidence>
<dbReference type="SMART" id="SM00080">
    <property type="entry name" value="LIF_OSM"/>
    <property type="match status" value="1"/>
</dbReference>
<keyword evidence="9" id="KW-1185">Reference proteome</keyword>
<dbReference type="EMBL" id="AZIM01004455">
    <property type="protein sequence ID" value="ETE60714.1"/>
    <property type="molecule type" value="Genomic_DNA"/>
</dbReference>
<feature type="compositionally biased region" description="Basic and acidic residues" evidence="6">
    <location>
        <begin position="281"/>
        <end position="292"/>
    </location>
</feature>
<dbReference type="PANTHER" id="PTHR10633:SF0">
    <property type="entry name" value="LEUKEMIA INHIBITORY FACTOR"/>
    <property type="match status" value="1"/>
</dbReference>
<dbReference type="InterPro" id="IPR001581">
    <property type="entry name" value="Leukemia_IF/oncostatin"/>
</dbReference>
<dbReference type="GO" id="GO:0005125">
    <property type="term" value="F:cytokine activity"/>
    <property type="evidence" value="ECO:0007669"/>
    <property type="project" value="UniProtKB-KW"/>
</dbReference>
<dbReference type="Proteomes" id="UP000018936">
    <property type="component" value="Unassembled WGS sequence"/>
</dbReference>
<dbReference type="GO" id="GO:0048861">
    <property type="term" value="P:leukemia inhibitory factor signaling pathway"/>
    <property type="evidence" value="ECO:0007669"/>
    <property type="project" value="TreeGrafter"/>
</dbReference>
<sequence length="292" mass="33117">MVEKSLAVAVHLVLASIFWLLCPTLVDSTPSICPRCPADPEFLQKIRLQIMWLKQPTRELYKSYLTGMDLQDELREFCEVPVAWLPRRNITKEPERLLLQELYAAVVRMERALKALDNQLADEEKPVPRQLATVSLSLTGLLSNIQCAQCRRALRPVPVAPSERSQDSSSFNQKIEGCQTIFEEFSAWLKLDCLGWRRPLLNPRRSKQVSQTVPLVFTCYHEIKAVIYSPLLRDETSRRSQDQLNGESFGAEPTTEVSFSGAVASPTVPKVGSPKGHTKRKEILEKKQPEDC</sequence>
<evidence type="ECO:0000313" key="9">
    <source>
        <dbReference type="Proteomes" id="UP000018936"/>
    </source>
</evidence>
<evidence type="ECO:0000256" key="6">
    <source>
        <dbReference type="SAM" id="MobiDB-lite"/>
    </source>
</evidence>
<dbReference type="GO" id="GO:0006955">
    <property type="term" value="P:immune response"/>
    <property type="evidence" value="ECO:0007669"/>
    <property type="project" value="InterPro"/>
</dbReference>
<dbReference type="PANTHER" id="PTHR10633">
    <property type="entry name" value="LEUKEMIA INHIBITORY FACTOR"/>
    <property type="match status" value="1"/>
</dbReference>
<dbReference type="GO" id="GO:0008083">
    <property type="term" value="F:growth factor activity"/>
    <property type="evidence" value="ECO:0007669"/>
    <property type="project" value="TreeGrafter"/>
</dbReference>
<dbReference type="OrthoDB" id="9902088at2759"/>
<dbReference type="SUPFAM" id="SSF47266">
    <property type="entry name" value="4-helical cytokines"/>
    <property type="match status" value="1"/>
</dbReference>
<dbReference type="GO" id="GO:0005615">
    <property type="term" value="C:extracellular space"/>
    <property type="evidence" value="ECO:0007669"/>
    <property type="project" value="UniProtKB-KW"/>
</dbReference>
<dbReference type="InterPro" id="IPR003624">
    <property type="entry name" value="Leukemia_IF"/>
</dbReference>
<dbReference type="Pfam" id="PF01291">
    <property type="entry name" value="LIF_OSM"/>
    <property type="match status" value="1"/>
</dbReference>
<evidence type="ECO:0000313" key="8">
    <source>
        <dbReference type="EMBL" id="ETE60714.1"/>
    </source>
</evidence>
<dbReference type="InterPro" id="IPR009079">
    <property type="entry name" value="4_helix_cytokine-like_core"/>
</dbReference>
<dbReference type="AlphaFoldDB" id="V8NEL2"/>
<accession>V8NEL2</accession>
<reference evidence="8 9" key="1">
    <citation type="journal article" date="2013" name="Proc. Natl. Acad. Sci. U.S.A.">
        <title>The king cobra genome reveals dynamic gene evolution and adaptation in the snake venom system.</title>
        <authorList>
            <person name="Vonk F.J."/>
            <person name="Casewell N.R."/>
            <person name="Henkel C.V."/>
            <person name="Heimberg A.M."/>
            <person name="Jansen H.J."/>
            <person name="McCleary R.J."/>
            <person name="Kerkkamp H.M."/>
            <person name="Vos R.A."/>
            <person name="Guerreiro I."/>
            <person name="Calvete J.J."/>
            <person name="Wuster W."/>
            <person name="Woods A.E."/>
            <person name="Logan J.M."/>
            <person name="Harrison R.A."/>
            <person name="Castoe T.A."/>
            <person name="de Koning A.P."/>
            <person name="Pollock D.D."/>
            <person name="Yandell M."/>
            <person name="Calderon D."/>
            <person name="Renjifo C."/>
            <person name="Currier R.B."/>
            <person name="Salgado D."/>
            <person name="Pla D."/>
            <person name="Sanz L."/>
            <person name="Hyder A.S."/>
            <person name="Ribeiro J.M."/>
            <person name="Arntzen J.W."/>
            <person name="van den Thillart G.E."/>
            <person name="Boetzer M."/>
            <person name="Pirovano W."/>
            <person name="Dirks R.P."/>
            <person name="Spaink H.P."/>
            <person name="Duboule D."/>
            <person name="McGlinn E."/>
            <person name="Kini R.M."/>
            <person name="Richardson M.K."/>
        </authorList>
    </citation>
    <scope>NUCLEOTIDE SEQUENCE</scope>
    <source>
        <tissue evidence="8">Blood</tissue>
    </source>
</reference>
<protein>
    <recommendedName>
        <fullName evidence="2">Leukemia inhibitory factor</fullName>
    </recommendedName>
</protein>
<feature type="region of interest" description="Disordered" evidence="6">
    <location>
        <begin position="239"/>
        <end position="292"/>
    </location>
</feature>
<keyword evidence="3" id="KW-0202">Cytokine</keyword>
<comment type="function">
    <text evidence="5">LIF has the capacity to induce terminal differentiation in leukemic cells. Its activities include the induction of hematopoietic differentiation in normal and myeloid leukemia cells, the induction of neuronal cell differentiation, and the stimulation of acute-phase protein synthesis in hepatocytes.</text>
</comment>
<name>V8NEL2_OPHHA</name>
<evidence type="ECO:0000256" key="2">
    <source>
        <dbReference type="ARBA" id="ARBA00016836"/>
    </source>
</evidence>